<evidence type="ECO:0000313" key="1">
    <source>
        <dbReference type="EMBL" id="SFP60717.1"/>
    </source>
</evidence>
<dbReference type="STRING" id="223786.SAMN05216234_12818"/>
<keyword evidence="2" id="KW-1185">Reference proteome</keyword>
<evidence type="ECO:0000313" key="2">
    <source>
        <dbReference type="Proteomes" id="UP000199227"/>
    </source>
</evidence>
<accession>A0A1I5RQN1</accession>
<reference evidence="1 2" key="1">
    <citation type="submission" date="2016-10" db="EMBL/GenBank/DDBJ databases">
        <authorList>
            <person name="de Groot N.N."/>
        </authorList>
    </citation>
    <scope>NUCLEOTIDE SEQUENCE [LARGE SCALE GENOMIC DNA]</scope>
    <source>
        <strain evidence="1 2">EP1-55-1</strain>
    </source>
</reference>
<name>A0A1I5RQN1_9BACT</name>
<sequence>MDIEKRVEELQTIHPFILLESEPNTPGEYLFFERVKNTTNPDFLDYIFKIYVVRNDLRLETLKEVEELLNSLLNLQYEYFEVIDSMKPIKLGDFFITYEITVRINENFSFEYLQETGQWS</sequence>
<gene>
    <name evidence="1" type="ORF">SAMN05216234_12818</name>
</gene>
<protein>
    <submittedName>
        <fullName evidence="1">Uncharacterized protein</fullName>
    </submittedName>
</protein>
<dbReference type="EMBL" id="FOXB01000028">
    <property type="protein sequence ID" value="SFP60717.1"/>
    <property type="molecule type" value="Genomic_DNA"/>
</dbReference>
<organism evidence="1 2">
    <name type="scientific">Hydrogenimonas thermophila</name>
    <dbReference type="NCBI Taxonomy" id="223786"/>
    <lineage>
        <taxon>Bacteria</taxon>
        <taxon>Pseudomonadati</taxon>
        <taxon>Campylobacterota</taxon>
        <taxon>Epsilonproteobacteria</taxon>
        <taxon>Campylobacterales</taxon>
        <taxon>Hydrogenimonadaceae</taxon>
        <taxon>Hydrogenimonas</taxon>
    </lineage>
</organism>
<dbReference type="RefSeq" id="WP_092913072.1">
    <property type="nucleotide sequence ID" value="NZ_FOXB01000028.1"/>
</dbReference>
<proteinExistence type="predicted"/>
<dbReference type="AlphaFoldDB" id="A0A1I5RQN1"/>
<dbReference type="Proteomes" id="UP000199227">
    <property type="component" value="Unassembled WGS sequence"/>
</dbReference>